<keyword evidence="4 10" id="KW-0547">Nucleotide-binding</keyword>
<dbReference type="GO" id="GO:0046872">
    <property type="term" value="F:metal ion binding"/>
    <property type="evidence" value="ECO:0007669"/>
    <property type="project" value="UniProtKB-KW"/>
</dbReference>
<comment type="catalytic activity">
    <reaction evidence="8 10">
        <text>dITP + H2O = dIMP + diphosphate + H(+)</text>
        <dbReference type="Rhea" id="RHEA:28342"/>
        <dbReference type="ChEBI" id="CHEBI:15377"/>
        <dbReference type="ChEBI" id="CHEBI:15378"/>
        <dbReference type="ChEBI" id="CHEBI:33019"/>
        <dbReference type="ChEBI" id="CHEBI:61194"/>
        <dbReference type="ChEBI" id="CHEBI:61382"/>
        <dbReference type="EC" id="3.6.1.66"/>
    </reaction>
</comment>
<keyword evidence="7 10" id="KW-0546">Nucleotide metabolism</keyword>
<dbReference type="EC" id="3.6.1.66" evidence="10"/>
<dbReference type="GO" id="GO:0036222">
    <property type="term" value="F:XTP diphosphatase activity"/>
    <property type="evidence" value="ECO:0007669"/>
    <property type="project" value="UniProtKB-UniRule"/>
</dbReference>
<dbReference type="AlphaFoldDB" id="A0A517XYN6"/>
<dbReference type="RefSeq" id="WP_145242470.1">
    <property type="nucleotide sequence ID" value="NZ_CP036273.1"/>
</dbReference>
<proteinExistence type="inferred from homology"/>
<dbReference type="Pfam" id="PF01725">
    <property type="entry name" value="Ham1p_like"/>
    <property type="match status" value="1"/>
</dbReference>
<keyword evidence="5 10" id="KW-0378">Hydrolase</keyword>
<dbReference type="NCBIfam" id="TIGR00042">
    <property type="entry name" value="RdgB/HAM1 family non-canonical purine NTP pyrophosphatase"/>
    <property type="match status" value="1"/>
</dbReference>
<sequence length="202" mass="21218">MTKLILGSRNKKKLREMLDLLGDLKLELSDLSPYPHAPEVAETAGTFVGNATLKAVTLAPALNAWVIGEDSGLVVPALNGDPGVDSALYAGTHGDDAGNNAKLLAELAKLPPGTDRAAYYVSTAVLADPTGKVVATAEGRSHGVIVDALRGAGGFGYDPLFLVPEYDKTFGELPPEVKQRMSHRAKAFAQLRPALERIAASC</sequence>
<comment type="similarity">
    <text evidence="1 10 11">Belongs to the HAM1 NTPase family.</text>
</comment>
<dbReference type="Proteomes" id="UP000319576">
    <property type="component" value="Chromosome"/>
</dbReference>
<name>A0A517XYN6_9BACT</name>
<evidence type="ECO:0000256" key="5">
    <source>
        <dbReference type="ARBA" id="ARBA00022801"/>
    </source>
</evidence>
<dbReference type="GO" id="GO:0036220">
    <property type="term" value="F:ITP diphosphatase activity"/>
    <property type="evidence" value="ECO:0007669"/>
    <property type="project" value="UniProtKB-UniRule"/>
</dbReference>
<dbReference type="CDD" id="cd00515">
    <property type="entry name" value="HAM1"/>
    <property type="match status" value="1"/>
</dbReference>
<dbReference type="OrthoDB" id="9807456at2"/>
<protein>
    <recommendedName>
        <fullName evidence="10">dITP/XTP pyrophosphatase</fullName>
        <ecNumber evidence="10">3.6.1.66</ecNumber>
    </recommendedName>
    <alternativeName>
        <fullName evidence="10">Non-canonical purine NTP pyrophosphatase</fullName>
    </alternativeName>
    <alternativeName>
        <fullName evidence="10">Non-standard purine NTP pyrophosphatase</fullName>
    </alternativeName>
    <alternativeName>
        <fullName evidence="10">Nucleoside-triphosphate diphosphatase</fullName>
    </alternativeName>
    <alternativeName>
        <fullName evidence="10">Nucleoside-triphosphate pyrophosphatase</fullName>
        <shortName evidence="10">NTPase</shortName>
    </alternativeName>
</protein>
<gene>
    <name evidence="12" type="ORF">ETAA1_45840</name>
</gene>
<feature type="binding site" evidence="10">
    <location>
        <position position="178"/>
    </location>
    <ligand>
        <name>substrate</name>
    </ligand>
</feature>
<dbReference type="PANTHER" id="PTHR11067:SF9">
    <property type="entry name" value="INOSINE TRIPHOSPHATE PYROPHOSPHATASE"/>
    <property type="match status" value="1"/>
</dbReference>
<dbReference type="SUPFAM" id="SSF52972">
    <property type="entry name" value="ITPase-like"/>
    <property type="match status" value="1"/>
</dbReference>
<evidence type="ECO:0000256" key="9">
    <source>
        <dbReference type="ARBA" id="ARBA00052017"/>
    </source>
</evidence>
<feature type="binding site" evidence="10">
    <location>
        <begin position="183"/>
        <end position="184"/>
    </location>
    <ligand>
        <name>substrate</name>
    </ligand>
</feature>
<dbReference type="KEGG" id="uli:ETAA1_45840"/>
<feature type="binding site" evidence="10">
    <location>
        <begin position="8"/>
        <end position="13"/>
    </location>
    <ligand>
        <name>substrate</name>
    </ligand>
</feature>
<evidence type="ECO:0000256" key="6">
    <source>
        <dbReference type="ARBA" id="ARBA00022842"/>
    </source>
</evidence>
<dbReference type="FunFam" id="3.90.950.10:FF:000001">
    <property type="entry name" value="dITP/XTP pyrophosphatase"/>
    <property type="match status" value="1"/>
</dbReference>
<evidence type="ECO:0000256" key="11">
    <source>
        <dbReference type="RuleBase" id="RU003781"/>
    </source>
</evidence>
<dbReference type="PANTHER" id="PTHR11067">
    <property type="entry name" value="INOSINE TRIPHOSPHATE PYROPHOSPHATASE/HAM1 PROTEIN"/>
    <property type="match status" value="1"/>
</dbReference>
<evidence type="ECO:0000256" key="1">
    <source>
        <dbReference type="ARBA" id="ARBA00008023"/>
    </source>
</evidence>
<reference evidence="12 13" key="1">
    <citation type="submission" date="2019-02" db="EMBL/GenBank/DDBJ databases">
        <title>Deep-cultivation of Planctomycetes and their phenomic and genomic characterization uncovers novel biology.</title>
        <authorList>
            <person name="Wiegand S."/>
            <person name="Jogler M."/>
            <person name="Boedeker C."/>
            <person name="Pinto D."/>
            <person name="Vollmers J."/>
            <person name="Rivas-Marin E."/>
            <person name="Kohn T."/>
            <person name="Peeters S.H."/>
            <person name="Heuer A."/>
            <person name="Rast P."/>
            <person name="Oberbeckmann S."/>
            <person name="Bunk B."/>
            <person name="Jeske O."/>
            <person name="Meyerdierks A."/>
            <person name="Storesund J.E."/>
            <person name="Kallscheuer N."/>
            <person name="Luecker S."/>
            <person name="Lage O.M."/>
            <person name="Pohl T."/>
            <person name="Merkel B.J."/>
            <person name="Hornburger P."/>
            <person name="Mueller R.-W."/>
            <person name="Bruemmer F."/>
            <person name="Labrenz M."/>
            <person name="Spormann A.M."/>
            <person name="Op den Camp H."/>
            <person name="Overmann J."/>
            <person name="Amann R."/>
            <person name="Jetten M.S.M."/>
            <person name="Mascher T."/>
            <person name="Medema M.H."/>
            <person name="Devos D.P."/>
            <person name="Kaster A.-K."/>
            <person name="Ovreas L."/>
            <person name="Rohde M."/>
            <person name="Galperin M.Y."/>
            <person name="Jogler C."/>
        </authorList>
    </citation>
    <scope>NUCLEOTIDE SEQUENCE [LARGE SCALE GENOMIC DNA]</scope>
    <source>
        <strain evidence="12 13">ETA_A1</strain>
    </source>
</reference>
<feature type="binding site" evidence="10">
    <location>
        <begin position="155"/>
        <end position="158"/>
    </location>
    <ligand>
        <name>substrate</name>
    </ligand>
</feature>
<evidence type="ECO:0000256" key="10">
    <source>
        <dbReference type="HAMAP-Rule" id="MF_01405"/>
    </source>
</evidence>
<evidence type="ECO:0000256" key="3">
    <source>
        <dbReference type="ARBA" id="ARBA00022723"/>
    </source>
</evidence>
<evidence type="ECO:0000313" key="13">
    <source>
        <dbReference type="Proteomes" id="UP000319576"/>
    </source>
</evidence>
<dbReference type="GO" id="GO:0017111">
    <property type="term" value="F:ribonucleoside triphosphate phosphatase activity"/>
    <property type="evidence" value="ECO:0007669"/>
    <property type="project" value="InterPro"/>
</dbReference>
<dbReference type="InterPro" id="IPR020922">
    <property type="entry name" value="dITP/XTP_pyrophosphatase"/>
</dbReference>
<keyword evidence="13" id="KW-1185">Reference proteome</keyword>
<dbReference type="InterPro" id="IPR002637">
    <property type="entry name" value="RdgB/HAM1"/>
</dbReference>
<comment type="caution">
    <text evidence="10">Lacks conserved residue(s) required for the propagation of feature annotation.</text>
</comment>
<comment type="catalytic activity">
    <reaction evidence="10">
        <text>ITP + H2O = IMP + diphosphate + H(+)</text>
        <dbReference type="Rhea" id="RHEA:29399"/>
        <dbReference type="ChEBI" id="CHEBI:15377"/>
        <dbReference type="ChEBI" id="CHEBI:15378"/>
        <dbReference type="ChEBI" id="CHEBI:33019"/>
        <dbReference type="ChEBI" id="CHEBI:58053"/>
        <dbReference type="ChEBI" id="CHEBI:61402"/>
        <dbReference type="EC" id="3.6.1.66"/>
    </reaction>
</comment>
<accession>A0A517XYN6</accession>
<feature type="binding site" evidence="10">
    <location>
        <position position="70"/>
    </location>
    <ligand>
        <name>Mg(2+)</name>
        <dbReference type="ChEBI" id="CHEBI:18420"/>
    </ligand>
</feature>
<feature type="active site" description="Proton acceptor" evidence="10">
    <location>
        <position position="70"/>
    </location>
</feature>
<evidence type="ECO:0000256" key="8">
    <source>
        <dbReference type="ARBA" id="ARBA00051875"/>
    </source>
</evidence>
<dbReference type="GO" id="GO:0000166">
    <property type="term" value="F:nucleotide binding"/>
    <property type="evidence" value="ECO:0007669"/>
    <property type="project" value="UniProtKB-KW"/>
</dbReference>
<dbReference type="GO" id="GO:0009146">
    <property type="term" value="P:purine nucleoside triphosphate catabolic process"/>
    <property type="evidence" value="ECO:0007669"/>
    <property type="project" value="UniProtKB-UniRule"/>
</dbReference>
<dbReference type="HAMAP" id="MF_01405">
    <property type="entry name" value="Non_canon_purine_NTPase"/>
    <property type="match status" value="1"/>
</dbReference>
<dbReference type="GO" id="GO:0005829">
    <property type="term" value="C:cytosol"/>
    <property type="evidence" value="ECO:0007669"/>
    <property type="project" value="TreeGrafter"/>
</dbReference>
<keyword evidence="6 10" id="KW-0460">Magnesium</keyword>
<dbReference type="GO" id="GO:0009117">
    <property type="term" value="P:nucleotide metabolic process"/>
    <property type="evidence" value="ECO:0007669"/>
    <property type="project" value="UniProtKB-KW"/>
</dbReference>
<organism evidence="12 13">
    <name type="scientific">Urbifossiella limnaea</name>
    <dbReference type="NCBI Taxonomy" id="2528023"/>
    <lineage>
        <taxon>Bacteria</taxon>
        <taxon>Pseudomonadati</taxon>
        <taxon>Planctomycetota</taxon>
        <taxon>Planctomycetia</taxon>
        <taxon>Gemmatales</taxon>
        <taxon>Gemmataceae</taxon>
        <taxon>Urbifossiella</taxon>
    </lineage>
</organism>
<evidence type="ECO:0000256" key="4">
    <source>
        <dbReference type="ARBA" id="ARBA00022741"/>
    </source>
</evidence>
<dbReference type="EMBL" id="CP036273">
    <property type="protein sequence ID" value="QDU22601.1"/>
    <property type="molecule type" value="Genomic_DNA"/>
</dbReference>
<evidence type="ECO:0000256" key="2">
    <source>
        <dbReference type="ARBA" id="ARBA00011738"/>
    </source>
</evidence>
<evidence type="ECO:0000256" key="7">
    <source>
        <dbReference type="ARBA" id="ARBA00023080"/>
    </source>
</evidence>
<dbReference type="GO" id="GO:0035870">
    <property type="term" value="F:dITP diphosphatase activity"/>
    <property type="evidence" value="ECO:0007669"/>
    <property type="project" value="UniProtKB-UniRule"/>
</dbReference>
<comment type="cofactor">
    <cofactor evidence="10">
        <name>Mg(2+)</name>
        <dbReference type="ChEBI" id="CHEBI:18420"/>
    </cofactor>
    <text evidence="10">Binds 1 Mg(2+) ion per subunit.</text>
</comment>
<dbReference type="Gene3D" id="3.90.950.10">
    <property type="match status" value="1"/>
</dbReference>
<comment type="catalytic activity">
    <reaction evidence="9 10">
        <text>XTP + H2O = XMP + diphosphate + H(+)</text>
        <dbReference type="Rhea" id="RHEA:28610"/>
        <dbReference type="ChEBI" id="CHEBI:15377"/>
        <dbReference type="ChEBI" id="CHEBI:15378"/>
        <dbReference type="ChEBI" id="CHEBI:33019"/>
        <dbReference type="ChEBI" id="CHEBI:57464"/>
        <dbReference type="ChEBI" id="CHEBI:61314"/>
        <dbReference type="EC" id="3.6.1.66"/>
    </reaction>
</comment>
<comment type="function">
    <text evidence="10">Pyrophosphatase that catalyzes the hydrolysis of nucleoside triphosphates to their monophosphate derivatives, with a high preference for the non-canonical purine nucleotides XTP (xanthosine triphosphate), dITP (deoxyinosine triphosphate) and ITP. Seems to function as a house-cleaning enzyme that removes non-canonical purine nucleotides from the nucleotide pool, thus preventing their incorporation into DNA/RNA and avoiding chromosomal lesions.</text>
</comment>
<evidence type="ECO:0000313" key="12">
    <source>
        <dbReference type="EMBL" id="QDU22601.1"/>
    </source>
</evidence>
<feature type="binding site" evidence="10">
    <location>
        <position position="71"/>
    </location>
    <ligand>
        <name>substrate</name>
    </ligand>
</feature>
<keyword evidence="3 10" id="KW-0479">Metal-binding</keyword>
<dbReference type="InterPro" id="IPR029001">
    <property type="entry name" value="ITPase-like_fam"/>
</dbReference>
<comment type="subunit">
    <text evidence="2 10">Homodimer.</text>
</comment>